<name>A0A645CKA3_9ZZZZ</name>
<dbReference type="Pfam" id="PF14352">
    <property type="entry name" value="DUF4402"/>
    <property type="match status" value="1"/>
</dbReference>
<reference evidence="1" key="1">
    <citation type="submission" date="2019-08" db="EMBL/GenBank/DDBJ databases">
        <authorList>
            <person name="Kucharzyk K."/>
            <person name="Murdoch R.W."/>
            <person name="Higgins S."/>
            <person name="Loffler F."/>
        </authorList>
    </citation>
    <scope>NUCLEOTIDE SEQUENCE</scope>
</reference>
<dbReference type="InterPro" id="IPR025514">
    <property type="entry name" value="DUF4402"/>
</dbReference>
<dbReference type="AlphaFoldDB" id="A0A645CKA3"/>
<dbReference type="EMBL" id="VSSQ01027898">
    <property type="protein sequence ID" value="MPM77365.1"/>
    <property type="molecule type" value="Genomic_DNA"/>
</dbReference>
<gene>
    <name evidence="1" type="ORF">SDC9_124368</name>
</gene>
<sequence length="62" mass="6556">MTRSGGGSITLYLNTDGSNDGWSVSQRYPVTLYMGGTINVGSVTANPPGNYSGSFTITAHYY</sequence>
<protein>
    <recommendedName>
        <fullName evidence="2">DUF4402 domain-containing protein</fullName>
    </recommendedName>
</protein>
<organism evidence="1">
    <name type="scientific">bioreactor metagenome</name>
    <dbReference type="NCBI Taxonomy" id="1076179"/>
    <lineage>
        <taxon>unclassified sequences</taxon>
        <taxon>metagenomes</taxon>
        <taxon>ecological metagenomes</taxon>
    </lineage>
</organism>
<comment type="caution">
    <text evidence="1">The sequence shown here is derived from an EMBL/GenBank/DDBJ whole genome shotgun (WGS) entry which is preliminary data.</text>
</comment>
<evidence type="ECO:0008006" key="2">
    <source>
        <dbReference type="Google" id="ProtNLM"/>
    </source>
</evidence>
<evidence type="ECO:0000313" key="1">
    <source>
        <dbReference type="EMBL" id="MPM77365.1"/>
    </source>
</evidence>
<accession>A0A645CKA3</accession>
<proteinExistence type="predicted"/>